<name>A0A5J6MWI4_9PROT</name>
<evidence type="ECO:0000313" key="3">
    <source>
        <dbReference type="Proteomes" id="UP000326202"/>
    </source>
</evidence>
<organism evidence="2 3">
    <name type="scientific">Hypericibacter terrae</name>
    <dbReference type="NCBI Taxonomy" id="2602015"/>
    <lineage>
        <taxon>Bacteria</taxon>
        <taxon>Pseudomonadati</taxon>
        <taxon>Pseudomonadota</taxon>
        <taxon>Alphaproteobacteria</taxon>
        <taxon>Rhodospirillales</taxon>
        <taxon>Dongiaceae</taxon>
        <taxon>Hypericibacter</taxon>
    </lineage>
</organism>
<feature type="region of interest" description="Disordered" evidence="1">
    <location>
        <begin position="139"/>
        <end position="196"/>
    </location>
</feature>
<feature type="compositionally biased region" description="Basic and acidic residues" evidence="1">
    <location>
        <begin position="148"/>
        <end position="162"/>
    </location>
</feature>
<gene>
    <name evidence="2" type="ORF">FRZ44_44990</name>
</gene>
<evidence type="ECO:0000256" key="1">
    <source>
        <dbReference type="SAM" id="MobiDB-lite"/>
    </source>
</evidence>
<sequence>MELPISCTWMPEGAVGASGEAGAPTVGRVIDGIVMVGGVTVGRVGAVLVGAVIAGVSGAVGSTVVEAGAASEAGGVALSADDAAAGVAAEGGSNWSGWPVESARAALAPKPNPISRAAVARPQSEELLRQAVIRDGNFHMLGGGRQGDAAKHHGGADDADNHESEEDGEESFHRLVPLSVVSERKRDREPGRRSAD</sequence>
<dbReference type="EMBL" id="CP042906">
    <property type="protein sequence ID" value="QEX19186.1"/>
    <property type="molecule type" value="Genomic_DNA"/>
</dbReference>
<evidence type="ECO:0000313" key="2">
    <source>
        <dbReference type="EMBL" id="QEX19186.1"/>
    </source>
</evidence>
<reference evidence="2 3" key="1">
    <citation type="submission" date="2019-08" db="EMBL/GenBank/DDBJ databases">
        <title>Hyperibacter terrae gen. nov., sp. nov. and Hyperibacter viscosus sp. nov., two new members in the family Rhodospirillaceae isolated from the rhizosphere of Hypericum perforatum.</title>
        <authorList>
            <person name="Noviana Z."/>
        </authorList>
    </citation>
    <scope>NUCLEOTIDE SEQUENCE [LARGE SCALE GENOMIC DNA]</scope>
    <source>
        <strain evidence="2 3">R5913</strain>
    </source>
</reference>
<keyword evidence="3" id="KW-1185">Reference proteome</keyword>
<accession>A0A5J6MWI4</accession>
<dbReference type="KEGG" id="htq:FRZ44_44990"/>
<protein>
    <submittedName>
        <fullName evidence="2">Uncharacterized protein</fullName>
    </submittedName>
</protein>
<dbReference type="Proteomes" id="UP000326202">
    <property type="component" value="Chromosome"/>
</dbReference>
<feature type="compositionally biased region" description="Basic and acidic residues" evidence="1">
    <location>
        <begin position="182"/>
        <end position="196"/>
    </location>
</feature>
<dbReference type="AlphaFoldDB" id="A0A5J6MWI4"/>
<proteinExistence type="predicted"/>